<gene>
    <name evidence="5" type="primary">rimI</name>
    <name evidence="7" type="ORF">DFR45_10355</name>
</gene>
<accession>A0A369ALM4</accession>
<dbReference type="PANTHER" id="PTHR43420:SF44">
    <property type="entry name" value="ACETYLTRANSFERASE YPEA"/>
    <property type="match status" value="1"/>
</dbReference>
<evidence type="ECO:0000256" key="3">
    <source>
        <dbReference type="ARBA" id="ARBA00022679"/>
    </source>
</evidence>
<feature type="active site" description="Proton donor" evidence="5">
    <location>
        <position position="134"/>
    </location>
</feature>
<evidence type="ECO:0000259" key="6">
    <source>
        <dbReference type="PROSITE" id="PS51186"/>
    </source>
</evidence>
<evidence type="ECO:0000256" key="2">
    <source>
        <dbReference type="ARBA" id="ARBA00022490"/>
    </source>
</evidence>
<dbReference type="GO" id="GO:0005737">
    <property type="term" value="C:cytoplasm"/>
    <property type="evidence" value="ECO:0007669"/>
    <property type="project" value="UniProtKB-SubCell"/>
</dbReference>
<comment type="catalytic activity">
    <reaction evidence="5">
        <text>N-terminal L-alanyl-[ribosomal protein bS18] + acetyl-CoA = N-terminal N(alpha)-acetyl-L-alanyl-[ribosomal protein bS18] + CoA + H(+)</text>
        <dbReference type="Rhea" id="RHEA:43756"/>
        <dbReference type="Rhea" id="RHEA-COMP:10676"/>
        <dbReference type="Rhea" id="RHEA-COMP:10677"/>
        <dbReference type="ChEBI" id="CHEBI:15378"/>
        <dbReference type="ChEBI" id="CHEBI:57287"/>
        <dbReference type="ChEBI" id="CHEBI:57288"/>
        <dbReference type="ChEBI" id="CHEBI:64718"/>
        <dbReference type="ChEBI" id="CHEBI:83683"/>
        <dbReference type="EC" id="2.3.1.266"/>
    </reaction>
</comment>
<dbReference type="PROSITE" id="PS51186">
    <property type="entry name" value="GNAT"/>
    <property type="match status" value="1"/>
</dbReference>
<dbReference type="GO" id="GO:0005840">
    <property type="term" value="C:ribosome"/>
    <property type="evidence" value="ECO:0007669"/>
    <property type="project" value="UniProtKB-KW"/>
</dbReference>
<evidence type="ECO:0000256" key="1">
    <source>
        <dbReference type="ARBA" id="ARBA00005395"/>
    </source>
</evidence>
<dbReference type="CDD" id="cd04301">
    <property type="entry name" value="NAT_SF"/>
    <property type="match status" value="1"/>
</dbReference>
<dbReference type="NCBIfam" id="TIGR01575">
    <property type="entry name" value="rimI"/>
    <property type="match status" value="1"/>
</dbReference>
<protein>
    <recommendedName>
        <fullName evidence="5">[Ribosomal protein bS18]-alanine N-acetyltransferase</fullName>
        <ecNumber evidence="5">2.3.1.266</ecNumber>
    </recommendedName>
</protein>
<feature type="active site" description="Proton acceptor" evidence="5">
    <location>
        <position position="122"/>
    </location>
</feature>
<name>A0A369ALM4_9BURK</name>
<feature type="binding site" evidence="5">
    <location>
        <position position="127"/>
    </location>
    <ligand>
        <name>acetyl-CoA</name>
        <dbReference type="ChEBI" id="CHEBI:57288"/>
    </ligand>
</feature>
<comment type="caution">
    <text evidence="5">Lacks conserved residue(s) required for the propagation of feature annotation.</text>
</comment>
<comment type="similarity">
    <text evidence="1 5">Belongs to the acetyltransferase family. RimI subfamily.</text>
</comment>
<dbReference type="OrthoDB" id="9796919at2"/>
<dbReference type="Proteomes" id="UP000252174">
    <property type="component" value="Unassembled WGS sequence"/>
</dbReference>
<dbReference type="InterPro" id="IPR050680">
    <property type="entry name" value="YpeA/RimI_acetyltransf"/>
</dbReference>
<dbReference type="EMBL" id="QPJU01000003">
    <property type="protein sequence ID" value="RCX10071.1"/>
    <property type="molecule type" value="Genomic_DNA"/>
</dbReference>
<dbReference type="HAMAP" id="MF_02210">
    <property type="entry name" value="RimI"/>
    <property type="match status" value="1"/>
</dbReference>
<keyword evidence="7" id="KW-0687">Ribonucleoprotein</keyword>
<keyword evidence="8" id="KW-1185">Reference proteome</keyword>
<dbReference type="Pfam" id="PF00583">
    <property type="entry name" value="Acetyltransf_1"/>
    <property type="match status" value="1"/>
</dbReference>
<organism evidence="7 8">
    <name type="scientific">Extensimonas vulgaris</name>
    <dbReference type="NCBI Taxonomy" id="1031594"/>
    <lineage>
        <taxon>Bacteria</taxon>
        <taxon>Pseudomonadati</taxon>
        <taxon>Pseudomonadota</taxon>
        <taxon>Betaproteobacteria</taxon>
        <taxon>Burkholderiales</taxon>
        <taxon>Comamonadaceae</taxon>
        <taxon>Extensimonas</taxon>
    </lineage>
</organism>
<dbReference type="SUPFAM" id="SSF55729">
    <property type="entry name" value="Acyl-CoA N-acyltransferases (Nat)"/>
    <property type="match status" value="1"/>
</dbReference>
<dbReference type="GO" id="GO:0008999">
    <property type="term" value="F:protein-N-terminal-alanine acetyltransferase activity"/>
    <property type="evidence" value="ECO:0007669"/>
    <property type="project" value="UniProtKB-UniRule"/>
</dbReference>
<dbReference type="PANTHER" id="PTHR43420">
    <property type="entry name" value="ACETYLTRANSFERASE"/>
    <property type="match status" value="1"/>
</dbReference>
<feature type="domain" description="N-acetyltransferase" evidence="6">
    <location>
        <begin position="21"/>
        <end position="166"/>
    </location>
</feature>
<reference evidence="7 8" key="1">
    <citation type="submission" date="2018-07" db="EMBL/GenBank/DDBJ databases">
        <title>Genomic Encyclopedia of Type Strains, Phase IV (KMG-IV): sequencing the most valuable type-strain genomes for metagenomic binning, comparative biology and taxonomic classification.</title>
        <authorList>
            <person name="Goeker M."/>
        </authorList>
    </citation>
    <scope>NUCLEOTIDE SEQUENCE [LARGE SCALE GENOMIC DNA]</scope>
    <source>
        <strain evidence="7 8">DSM 100911</strain>
    </source>
</reference>
<evidence type="ECO:0000256" key="4">
    <source>
        <dbReference type="ARBA" id="ARBA00023315"/>
    </source>
</evidence>
<dbReference type="InterPro" id="IPR043690">
    <property type="entry name" value="RimI"/>
</dbReference>
<dbReference type="InterPro" id="IPR006464">
    <property type="entry name" value="AcTrfase_RimI/Ard1"/>
</dbReference>
<dbReference type="InterPro" id="IPR000182">
    <property type="entry name" value="GNAT_dom"/>
</dbReference>
<comment type="caution">
    <text evidence="7">The sequence shown here is derived from an EMBL/GenBank/DDBJ whole genome shotgun (WGS) entry which is preliminary data.</text>
</comment>
<proteinExistence type="inferred from homology"/>
<dbReference type="RefSeq" id="WP_114482775.1">
    <property type="nucleotide sequence ID" value="NZ_QPJU01000003.1"/>
</dbReference>
<comment type="subcellular location">
    <subcellularLocation>
        <location evidence="5">Cytoplasm</location>
    </subcellularLocation>
</comment>
<dbReference type="Gene3D" id="3.40.630.30">
    <property type="match status" value="1"/>
</dbReference>
<keyword evidence="7" id="KW-0689">Ribosomal protein</keyword>
<dbReference type="InterPro" id="IPR016181">
    <property type="entry name" value="Acyl_CoA_acyltransferase"/>
</dbReference>
<evidence type="ECO:0000313" key="7">
    <source>
        <dbReference type="EMBL" id="RCX10071.1"/>
    </source>
</evidence>
<sequence length="166" mass="18337">MNARLQDPAAPQAPHALPPEVRLAPLSLERLDAVLGIEKVAYSHPWSRGNFIDTLAAGYQAQVLLGGDEVIGYYVAMLGVDEAHLLNLTVAPAFQRQGWARVLLDALGLWARGRGAQWLWLEVRVSNLRAQKIYAAHGFQRVGVRKRYYPAAAGTREDAIVMSLRL</sequence>
<keyword evidence="3 5" id="KW-0808">Transferase</keyword>
<dbReference type="EC" id="2.3.1.266" evidence="5"/>
<dbReference type="AlphaFoldDB" id="A0A369ALM4"/>
<evidence type="ECO:0000313" key="8">
    <source>
        <dbReference type="Proteomes" id="UP000252174"/>
    </source>
</evidence>
<evidence type="ECO:0000256" key="5">
    <source>
        <dbReference type="HAMAP-Rule" id="MF_02210"/>
    </source>
</evidence>
<keyword evidence="4 5" id="KW-0012">Acyltransferase</keyword>
<comment type="function">
    <text evidence="5">Acetylates the N-terminal alanine of ribosomal protein bS18.</text>
</comment>
<keyword evidence="2 5" id="KW-0963">Cytoplasm</keyword>